<dbReference type="GO" id="GO:0004497">
    <property type="term" value="F:monooxygenase activity"/>
    <property type="evidence" value="ECO:0007669"/>
    <property type="project" value="UniProtKB-KW"/>
</dbReference>
<evidence type="ECO:0000256" key="4">
    <source>
        <dbReference type="ARBA" id="ARBA00022617"/>
    </source>
</evidence>
<feature type="binding site" description="axial binding residue" evidence="9">
    <location>
        <position position="442"/>
    </location>
    <ligand>
        <name>heme</name>
        <dbReference type="ChEBI" id="CHEBI:30413"/>
    </ligand>
    <ligandPart>
        <name>Fe</name>
        <dbReference type="ChEBI" id="CHEBI:18248"/>
    </ligandPart>
</feature>
<dbReference type="InterPro" id="IPR002401">
    <property type="entry name" value="Cyt_P450_E_grp-I"/>
</dbReference>
<dbReference type="Proteomes" id="UP000027265">
    <property type="component" value="Unassembled WGS sequence"/>
</dbReference>
<dbReference type="InterPro" id="IPR001128">
    <property type="entry name" value="Cyt_P450"/>
</dbReference>
<keyword evidence="11" id="KW-1185">Reference proteome</keyword>
<evidence type="ECO:0000313" key="11">
    <source>
        <dbReference type="Proteomes" id="UP000027265"/>
    </source>
</evidence>
<dbReference type="InterPro" id="IPR050364">
    <property type="entry name" value="Cytochrome_P450_fung"/>
</dbReference>
<organism evidence="10 11">
    <name type="scientific">Jaapia argillacea MUCL 33604</name>
    <dbReference type="NCBI Taxonomy" id="933084"/>
    <lineage>
        <taxon>Eukaryota</taxon>
        <taxon>Fungi</taxon>
        <taxon>Dikarya</taxon>
        <taxon>Basidiomycota</taxon>
        <taxon>Agaricomycotina</taxon>
        <taxon>Agaricomycetes</taxon>
        <taxon>Agaricomycetidae</taxon>
        <taxon>Jaapiales</taxon>
        <taxon>Jaapiaceae</taxon>
        <taxon>Jaapia</taxon>
    </lineage>
</organism>
<comment type="cofactor">
    <cofactor evidence="1 9">
        <name>heme</name>
        <dbReference type="ChEBI" id="CHEBI:30413"/>
    </cofactor>
</comment>
<evidence type="ECO:0000256" key="5">
    <source>
        <dbReference type="ARBA" id="ARBA00022723"/>
    </source>
</evidence>
<evidence type="ECO:0000256" key="2">
    <source>
        <dbReference type="ARBA" id="ARBA00005179"/>
    </source>
</evidence>
<dbReference type="PANTHER" id="PTHR46300">
    <property type="entry name" value="P450, PUTATIVE (EUROFUNG)-RELATED-RELATED"/>
    <property type="match status" value="1"/>
</dbReference>
<evidence type="ECO:0000256" key="7">
    <source>
        <dbReference type="ARBA" id="ARBA00023004"/>
    </source>
</evidence>
<evidence type="ECO:0000256" key="6">
    <source>
        <dbReference type="ARBA" id="ARBA00023002"/>
    </source>
</evidence>
<keyword evidence="4 9" id="KW-0349">Heme</keyword>
<reference evidence="11" key="1">
    <citation type="journal article" date="2014" name="Proc. Natl. Acad. Sci. U.S.A.">
        <title>Extensive sampling of basidiomycete genomes demonstrates inadequacy of the white-rot/brown-rot paradigm for wood decay fungi.</title>
        <authorList>
            <person name="Riley R."/>
            <person name="Salamov A.A."/>
            <person name="Brown D.W."/>
            <person name="Nagy L.G."/>
            <person name="Floudas D."/>
            <person name="Held B.W."/>
            <person name="Levasseur A."/>
            <person name="Lombard V."/>
            <person name="Morin E."/>
            <person name="Otillar R."/>
            <person name="Lindquist E.A."/>
            <person name="Sun H."/>
            <person name="LaButti K.M."/>
            <person name="Schmutz J."/>
            <person name="Jabbour D."/>
            <person name="Luo H."/>
            <person name="Baker S.E."/>
            <person name="Pisabarro A.G."/>
            <person name="Walton J.D."/>
            <person name="Blanchette R.A."/>
            <person name="Henrissat B."/>
            <person name="Martin F."/>
            <person name="Cullen D."/>
            <person name="Hibbett D.S."/>
            <person name="Grigoriev I.V."/>
        </authorList>
    </citation>
    <scope>NUCLEOTIDE SEQUENCE [LARGE SCALE GENOMIC DNA]</scope>
    <source>
        <strain evidence="11">MUCL 33604</strain>
    </source>
</reference>
<evidence type="ECO:0000256" key="9">
    <source>
        <dbReference type="PIRSR" id="PIRSR602401-1"/>
    </source>
</evidence>
<protein>
    <recommendedName>
        <fullName evidence="12">Cytochrome P450</fullName>
    </recommendedName>
</protein>
<evidence type="ECO:0000256" key="8">
    <source>
        <dbReference type="ARBA" id="ARBA00023033"/>
    </source>
</evidence>
<keyword evidence="6" id="KW-0560">Oxidoreductase</keyword>
<sequence>MDMDIQSIAVLTATLAASLLVYQKWAHYRGSGGLPYPPGPKPDPLIGNLRQIPRKKQWITYGEWKKVYGDVVYFTAGGKEVVVLNSAQVAVDLMEKRGAIYSDRDQHNMQKEIAQGKVIHFPFMKCTEEFNLHRKVVNTAFSIPASRKYQPCQEKEARGLLGRLLESPADYPKHIRRATGSIILTITYGHEVTTDDDALVKLNEEALAHNIVTFDPTNFLVNFIPWLKYLPAWAPGAGFKEYARVAREYGRMTADIPFDEVKSKIAAGTADSCYVTNLLAENGKLTGRNDEESIIKVTAGVLYGAGSDTTAMAIKAYLLAMLLYPDVQEKIHQEIENVVGQDRLPTFTDMDSLPYFHNSVLESLRWKPGAPIGIPHALQRDDVYDGMFLPKDAVIMANVWGMLHDEKTYPDPSRFWPERWDGRFPDARDPRTYAFGFNRRICPGRHLAFNSLLIILANVMAVFKIEKQRDEDGREVEPIYDLEEAELFMPFVECSITPRSPASVALIRSTMA</sequence>
<dbReference type="CDD" id="cd11065">
    <property type="entry name" value="CYP64-like"/>
    <property type="match status" value="1"/>
</dbReference>
<dbReference type="InParanoid" id="A0A067PTU4"/>
<dbReference type="STRING" id="933084.A0A067PTU4"/>
<dbReference type="AlphaFoldDB" id="A0A067PTU4"/>
<dbReference type="GO" id="GO:0020037">
    <property type="term" value="F:heme binding"/>
    <property type="evidence" value="ECO:0007669"/>
    <property type="project" value="InterPro"/>
</dbReference>
<dbReference type="SUPFAM" id="SSF48264">
    <property type="entry name" value="Cytochrome P450"/>
    <property type="match status" value="1"/>
</dbReference>
<evidence type="ECO:0000313" key="10">
    <source>
        <dbReference type="EMBL" id="KDQ58238.1"/>
    </source>
</evidence>
<name>A0A067PTU4_9AGAM</name>
<dbReference type="GO" id="GO:0016705">
    <property type="term" value="F:oxidoreductase activity, acting on paired donors, with incorporation or reduction of molecular oxygen"/>
    <property type="evidence" value="ECO:0007669"/>
    <property type="project" value="InterPro"/>
</dbReference>
<evidence type="ECO:0000256" key="3">
    <source>
        <dbReference type="ARBA" id="ARBA00010617"/>
    </source>
</evidence>
<comment type="similarity">
    <text evidence="3">Belongs to the cytochrome P450 family.</text>
</comment>
<dbReference type="Pfam" id="PF00067">
    <property type="entry name" value="p450"/>
    <property type="match status" value="1"/>
</dbReference>
<proteinExistence type="inferred from homology"/>
<keyword evidence="7 9" id="KW-0408">Iron</keyword>
<keyword evidence="5 9" id="KW-0479">Metal-binding</keyword>
<evidence type="ECO:0000256" key="1">
    <source>
        <dbReference type="ARBA" id="ARBA00001971"/>
    </source>
</evidence>
<dbReference type="PRINTS" id="PR00463">
    <property type="entry name" value="EP450I"/>
</dbReference>
<dbReference type="PANTHER" id="PTHR46300:SF7">
    <property type="entry name" value="P450, PUTATIVE (EUROFUNG)-RELATED"/>
    <property type="match status" value="1"/>
</dbReference>
<dbReference type="HOGENOM" id="CLU_001570_2_3_1"/>
<dbReference type="Gene3D" id="1.10.630.10">
    <property type="entry name" value="Cytochrome P450"/>
    <property type="match status" value="1"/>
</dbReference>
<evidence type="ECO:0008006" key="12">
    <source>
        <dbReference type="Google" id="ProtNLM"/>
    </source>
</evidence>
<dbReference type="GO" id="GO:0005506">
    <property type="term" value="F:iron ion binding"/>
    <property type="evidence" value="ECO:0007669"/>
    <property type="project" value="InterPro"/>
</dbReference>
<dbReference type="OrthoDB" id="2789670at2759"/>
<dbReference type="InterPro" id="IPR036396">
    <property type="entry name" value="Cyt_P450_sf"/>
</dbReference>
<comment type="pathway">
    <text evidence="2">Secondary metabolite biosynthesis.</text>
</comment>
<accession>A0A067PTU4</accession>
<gene>
    <name evidence="10" type="ORF">JAAARDRAFT_35051</name>
</gene>
<dbReference type="EMBL" id="KL197718">
    <property type="protein sequence ID" value="KDQ58238.1"/>
    <property type="molecule type" value="Genomic_DNA"/>
</dbReference>
<keyword evidence="8" id="KW-0503">Monooxygenase</keyword>